<proteinExistence type="predicted"/>
<evidence type="ECO:0000313" key="1">
    <source>
        <dbReference type="Proteomes" id="UP000887580"/>
    </source>
</evidence>
<reference evidence="2" key="1">
    <citation type="submission" date="2022-11" db="UniProtKB">
        <authorList>
            <consortium name="WormBaseParasite"/>
        </authorList>
    </citation>
    <scope>IDENTIFICATION</scope>
</reference>
<organism evidence="1 2">
    <name type="scientific">Panagrolaimus sp. PS1159</name>
    <dbReference type="NCBI Taxonomy" id="55785"/>
    <lineage>
        <taxon>Eukaryota</taxon>
        <taxon>Metazoa</taxon>
        <taxon>Ecdysozoa</taxon>
        <taxon>Nematoda</taxon>
        <taxon>Chromadorea</taxon>
        <taxon>Rhabditida</taxon>
        <taxon>Tylenchina</taxon>
        <taxon>Panagrolaimomorpha</taxon>
        <taxon>Panagrolaimoidea</taxon>
        <taxon>Panagrolaimidae</taxon>
        <taxon>Panagrolaimus</taxon>
    </lineage>
</organism>
<dbReference type="WBParaSite" id="PS1159_v2.g14431.t1">
    <property type="protein sequence ID" value="PS1159_v2.g14431.t1"/>
    <property type="gene ID" value="PS1159_v2.g14431"/>
</dbReference>
<sequence length="342" mass="37658">KKMSDQVAKVVEDVSEQFSPSLTISSSETSLSPSDSMAETITPSTSKSSAVKFCQNFVAGGASAALGRTITAPIDRVKLLLQLQHAQQTIAADNRYKGIVDCFARVAKEQGLLTFWRGNGVNVVRIFPQQALNFAFKDTYKLMFLKDVDKHTQFWRFFGGNLASGGAAGATSLCFIYPLDFARTRLATDIGKGANREFRGFIHCVSTIAKSDGVSGLYRGFSSSVQGIIIYRAAYFGFFDTATAYAVEDKKSLHFLGAWVIGQFCVISAGLCSYPWDTVRRRMMMQSGRTDILYKNTMDCWKKLYLNEGGFQAFYKGAGSNVLRGMGSALVLAFYSEITKYL</sequence>
<protein>
    <submittedName>
        <fullName evidence="2">ADP/ATP translocase</fullName>
    </submittedName>
</protein>
<evidence type="ECO:0000313" key="2">
    <source>
        <dbReference type="WBParaSite" id="PS1159_v2.g14431.t1"/>
    </source>
</evidence>
<accession>A0AC35F7K7</accession>
<name>A0AC35F7K7_9BILA</name>
<dbReference type="Proteomes" id="UP000887580">
    <property type="component" value="Unplaced"/>
</dbReference>